<name>A0AA40C3S6_9PEZI</name>
<reference evidence="1" key="1">
    <citation type="submission" date="2023-06" db="EMBL/GenBank/DDBJ databases">
        <title>Genome-scale phylogeny and comparative genomics of the fungal order Sordariales.</title>
        <authorList>
            <consortium name="Lawrence Berkeley National Laboratory"/>
            <person name="Hensen N."/>
            <person name="Bonometti L."/>
            <person name="Westerberg I."/>
            <person name="Brannstrom I.O."/>
            <person name="Guillou S."/>
            <person name="Cros-Aarteil S."/>
            <person name="Calhoun S."/>
            <person name="Haridas S."/>
            <person name="Kuo A."/>
            <person name="Mondo S."/>
            <person name="Pangilinan J."/>
            <person name="Riley R."/>
            <person name="Labutti K."/>
            <person name="Andreopoulos B."/>
            <person name="Lipzen A."/>
            <person name="Chen C."/>
            <person name="Yanf M."/>
            <person name="Daum C."/>
            <person name="Ng V."/>
            <person name="Clum A."/>
            <person name="Steindorff A."/>
            <person name="Ohm R."/>
            <person name="Martin F."/>
            <person name="Silar P."/>
            <person name="Natvig D."/>
            <person name="Lalanne C."/>
            <person name="Gautier V."/>
            <person name="Ament-Velasquez S.L."/>
            <person name="Kruys A."/>
            <person name="Hutchinson M.I."/>
            <person name="Powell A.J."/>
            <person name="Barry K."/>
            <person name="Miller A.N."/>
            <person name="Grigoriev I.V."/>
            <person name="Debuchy R."/>
            <person name="Gladieux P."/>
            <person name="Thoren M.H."/>
            <person name="Johannesson H."/>
        </authorList>
    </citation>
    <scope>NUCLEOTIDE SEQUENCE</scope>
    <source>
        <strain evidence="1">CBS 606.72</strain>
    </source>
</reference>
<keyword evidence="2" id="KW-1185">Reference proteome</keyword>
<sequence>MEFVLFCHFFAWAPHELEFQRCRPRVGNGPRQNTFPRHADLVQHHRRVHPIRPYCGRCGLEFKSQAQEQDHQRLLTPCLRANFTPKVGVGLQQLKDMTNAPTGLTDEQRWYRDLAIIFGPGTRVVNSLNTLIYGHTIDIVTERILLQLQARGTAGGPALCDRTLNAVFHLLESQRLRPQAPQMMPLIQGPPAPMRIADGGAPAGEEAGGGDIPVGEDFMEQFVDYDGGLA</sequence>
<protein>
    <recommendedName>
        <fullName evidence="3">C2H2-type domain-containing protein</fullName>
    </recommendedName>
</protein>
<evidence type="ECO:0000313" key="2">
    <source>
        <dbReference type="Proteomes" id="UP001175000"/>
    </source>
</evidence>
<dbReference type="EMBL" id="JAULSU010000003">
    <property type="protein sequence ID" value="KAK0624336.1"/>
    <property type="molecule type" value="Genomic_DNA"/>
</dbReference>
<organism evidence="1 2">
    <name type="scientific">Immersiella caudata</name>
    <dbReference type="NCBI Taxonomy" id="314043"/>
    <lineage>
        <taxon>Eukaryota</taxon>
        <taxon>Fungi</taxon>
        <taxon>Dikarya</taxon>
        <taxon>Ascomycota</taxon>
        <taxon>Pezizomycotina</taxon>
        <taxon>Sordariomycetes</taxon>
        <taxon>Sordariomycetidae</taxon>
        <taxon>Sordariales</taxon>
        <taxon>Lasiosphaeriaceae</taxon>
        <taxon>Immersiella</taxon>
    </lineage>
</organism>
<evidence type="ECO:0000313" key="1">
    <source>
        <dbReference type="EMBL" id="KAK0624336.1"/>
    </source>
</evidence>
<comment type="caution">
    <text evidence="1">The sequence shown here is derived from an EMBL/GenBank/DDBJ whole genome shotgun (WGS) entry which is preliminary data.</text>
</comment>
<accession>A0AA40C3S6</accession>
<dbReference type="Proteomes" id="UP001175000">
    <property type="component" value="Unassembled WGS sequence"/>
</dbReference>
<gene>
    <name evidence="1" type="ORF">B0T14DRAFT_495625</name>
</gene>
<evidence type="ECO:0008006" key="3">
    <source>
        <dbReference type="Google" id="ProtNLM"/>
    </source>
</evidence>
<dbReference type="AlphaFoldDB" id="A0AA40C3S6"/>
<proteinExistence type="predicted"/>